<dbReference type="GO" id="GO:0033180">
    <property type="term" value="C:proton-transporting V-type ATPase, V1 domain"/>
    <property type="evidence" value="ECO:0007669"/>
    <property type="project" value="InterPro"/>
</dbReference>
<dbReference type="PANTHER" id="PTHR43389">
    <property type="entry name" value="V-TYPE PROTON ATPASE SUBUNIT B"/>
    <property type="match status" value="1"/>
</dbReference>
<protein>
    <submittedName>
        <fullName evidence="8">ATPase H+ transporting V1 subunit B1</fullName>
    </submittedName>
</protein>
<name>A0A8B9EFJ0_ANSCY</name>
<keyword evidence="4" id="KW-0406">Ion transport</keyword>
<dbReference type="InterPro" id="IPR022879">
    <property type="entry name" value="V-ATPase_su_B/beta"/>
</dbReference>
<organism evidence="8 9">
    <name type="scientific">Anser cygnoides</name>
    <name type="common">Swan goose</name>
    <dbReference type="NCBI Taxonomy" id="8845"/>
    <lineage>
        <taxon>Eukaryota</taxon>
        <taxon>Metazoa</taxon>
        <taxon>Chordata</taxon>
        <taxon>Craniata</taxon>
        <taxon>Vertebrata</taxon>
        <taxon>Euteleostomi</taxon>
        <taxon>Archelosauria</taxon>
        <taxon>Archosauria</taxon>
        <taxon>Dinosauria</taxon>
        <taxon>Saurischia</taxon>
        <taxon>Theropoda</taxon>
        <taxon>Coelurosauria</taxon>
        <taxon>Aves</taxon>
        <taxon>Neognathae</taxon>
        <taxon>Galloanserae</taxon>
        <taxon>Anseriformes</taxon>
        <taxon>Anatidae</taxon>
        <taxon>Anserinae</taxon>
        <taxon>Anser</taxon>
    </lineage>
</organism>
<keyword evidence="2" id="KW-0813">Transport</keyword>
<dbReference type="SUPFAM" id="SSF52540">
    <property type="entry name" value="P-loop containing nucleoside triphosphate hydrolases"/>
    <property type="match status" value="1"/>
</dbReference>
<evidence type="ECO:0000259" key="6">
    <source>
        <dbReference type="Pfam" id="PF02874"/>
    </source>
</evidence>
<evidence type="ECO:0000259" key="5">
    <source>
        <dbReference type="Pfam" id="PF00006"/>
    </source>
</evidence>
<dbReference type="Pfam" id="PF22919">
    <property type="entry name" value="ATP-synt_VA_C"/>
    <property type="match status" value="1"/>
</dbReference>
<accession>A0A8B9EFJ0</accession>
<evidence type="ECO:0000256" key="4">
    <source>
        <dbReference type="ARBA" id="ARBA00023065"/>
    </source>
</evidence>
<dbReference type="GO" id="GO:0046034">
    <property type="term" value="P:ATP metabolic process"/>
    <property type="evidence" value="ECO:0007669"/>
    <property type="project" value="InterPro"/>
</dbReference>
<dbReference type="AlphaFoldDB" id="A0A8B9EFJ0"/>
<reference evidence="8" key="2">
    <citation type="submission" date="2025-09" db="UniProtKB">
        <authorList>
            <consortium name="Ensembl"/>
        </authorList>
    </citation>
    <scope>IDENTIFICATION</scope>
</reference>
<evidence type="ECO:0000313" key="8">
    <source>
        <dbReference type="Ensembl" id="ENSACDP00005019627.1"/>
    </source>
</evidence>
<feature type="domain" description="ATP synthase A/B type C-terminal" evidence="7">
    <location>
        <begin position="522"/>
        <end position="621"/>
    </location>
</feature>
<comment type="similarity">
    <text evidence="1">Belongs to the ATPase alpha/beta chains family.</text>
</comment>
<evidence type="ECO:0000313" key="9">
    <source>
        <dbReference type="Proteomes" id="UP000694521"/>
    </source>
</evidence>
<dbReference type="CDD" id="cd18112">
    <property type="entry name" value="ATP-synt_V_A-type_beta_C"/>
    <property type="match status" value="1"/>
</dbReference>
<evidence type="ECO:0000256" key="2">
    <source>
        <dbReference type="ARBA" id="ARBA00022448"/>
    </source>
</evidence>
<dbReference type="HAMAP" id="MF_00310">
    <property type="entry name" value="ATP_synth_B_arch"/>
    <property type="match status" value="1"/>
</dbReference>
<dbReference type="InterPro" id="IPR027417">
    <property type="entry name" value="P-loop_NTPase"/>
</dbReference>
<dbReference type="FunFam" id="3.40.50.12240:FF:000001">
    <property type="entry name" value="V-type proton ATPase subunit B, brain"/>
    <property type="match status" value="1"/>
</dbReference>
<evidence type="ECO:0000256" key="1">
    <source>
        <dbReference type="ARBA" id="ARBA00008936"/>
    </source>
</evidence>
<dbReference type="Pfam" id="PF00006">
    <property type="entry name" value="ATP-synt_ab"/>
    <property type="match status" value="1"/>
</dbReference>
<dbReference type="GO" id="GO:0005524">
    <property type="term" value="F:ATP binding"/>
    <property type="evidence" value="ECO:0007669"/>
    <property type="project" value="InterPro"/>
</dbReference>
<dbReference type="GO" id="GO:0007035">
    <property type="term" value="P:vacuolar acidification"/>
    <property type="evidence" value="ECO:0007669"/>
    <property type="project" value="TreeGrafter"/>
</dbReference>
<dbReference type="PANTHER" id="PTHR43389:SF1">
    <property type="entry name" value="V-TYPE PROTON ATPASE SUBUNIT B, KIDNEY ISOFORM"/>
    <property type="match status" value="1"/>
</dbReference>
<dbReference type="InterPro" id="IPR005723">
    <property type="entry name" value="ATPase_V1-cplx_bsu"/>
</dbReference>
<dbReference type="InterPro" id="IPR004100">
    <property type="entry name" value="ATPase_F1/V1/A1_a/bsu_N"/>
</dbReference>
<evidence type="ECO:0000256" key="3">
    <source>
        <dbReference type="ARBA" id="ARBA00022781"/>
    </source>
</evidence>
<dbReference type="Proteomes" id="UP000694521">
    <property type="component" value="Unplaced"/>
</dbReference>
<keyword evidence="3" id="KW-0375">Hydrogen ion transport</keyword>
<dbReference type="Gene3D" id="3.40.50.12240">
    <property type="match status" value="1"/>
</dbReference>
<dbReference type="CDD" id="cd18118">
    <property type="entry name" value="ATP-synt_V_A-type_beta_N"/>
    <property type="match status" value="1"/>
</dbReference>
<proteinExistence type="inferred from homology"/>
<dbReference type="InterPro" id="IPR055190">
    <property type="entry name" value="ATP-synt_VA_C"/>
</dbReference>
<evidence type="ECO:0000259" key="7">
    <source>
        <dbReference type="Pfam" id="PF22919"/>
    </source>
</evidence>
<feature type="domain" description="ATPase F1/V1/A1 complex alpha/beta subunit nucleotide-binding" evidence="5">
    <location>
        <begin position="290"/>
        <end position="516"/>
    </location>
</feature>
<sequence>MRGAGWEHPRGPRVLTVCPCPTAYRTVCGVNGPLVVLDNVKVRAPSSVPRGWKGDSIVPPWHGCPQQRCHLSWGHTAPARLWPPAHVLAVPVVGESLLCQVVTPSAVSLGAGGDHRAVPTLAWLPAPSWGREWAMGQCDPRPLGCPLSPGLSPALGVREPSLSSLLWTQPAAEPGEQPWLGFAQYAEIVNFTLPNGTSRSGQVLEVVGSKAIVQVFEGTSGIDAKKTSCEFTGDILRTPVSEDMLGRVFNGSAKPIDSGPPVMAEDFLDINGQPINPHGRIYPEEMIQTGISPIDVMNSIARGQKIPIFSAAGLPHNEIAAQICRQAGLVKKSKDVMDYHEDNFAIVFAAMGVNMETARFFKSDFEENGSMENVCLFLNLANDPTIERIITPRLALTTAEFLAYQCEKHVLVILTDMSSYAEALREVSAAREEVPGRRGFPGYMYTDLATIYERAGRVEGRNGSITQIPILTMPNDDITHPIPDLTGFITEGQIYVDRQLHNRQIYPPINVLPSLSRLMKSAIGEGMTRKDHGDVSNQLYACYAIGKDVQAMKAVVGEEALSADDLLYLEFLQKFEKQFITQGPYENRSIFESLDIGWQLLRIFPKQLLKRIPETILAEYYPREAKAAGQQTASTAL</sequence>
<dbReference type="GO" id="GO:0046961">
    <property type="term" value="F:proton-transporting ATPase activity, rotational mechanism"/>
    <property type="evidence" value="ECO:0007669"/>
    <property type="project" value="InterPro"/>
</dbReference>
<keyword evidence="9" id="KW-1185">Reference proteome</keyword>
<feature type="domain" description="ATPase F1/V1/A1 complex alpha/beta subunit N-terminal" evidence="6">
    <location>
        <begin position="185"/>
        <end position="233"/>
    </location>
</feature>
<dbReference type="PROSITE" id="PS00152">
    <property type="entry name" value="ATPASE_ALPHA_BETA"/>
    <property type="match status" value="1"/>
</dbReference>
<dbReference type="NCBIfam" id="TIGR01040">
    <property type="entry name" value="V-ATPase_V1_B"/>
    <property type="match status" value="1"/>
</dbReference>
<dbReference type="CDD" id="cd01135">
    <property type="entry name" value="V_A-ATPase_B"/>
    <property type="match status" value="1"/>
</dbReference>
<dbReference type="Ensembl" id="ENSACDT00005023475.1">
    <property type="protein sequence ID" value="ENSACDP00005019627.1"/>
    <property type="gene ID" value="ENSACDG00005014198.1"/>
</dbReference>
<dbReference type="InterPro" id="IPR020003">
    <property type="entry name" value="ATPase_a/bsu_AS"/>
</dbReference>
<dbReference type="NCBIfam" id="NF003235">
    <property type="entry name" value="PRK04196.1"/>
    <property type="match status" value="1"/>
</dbReference>
<dbReference type="Pfam" id="PF02874">
    <property type="entry name" value="ATP-synt_ab_N"/>
    <property type="match status" value="1"/>
</dbReference>
<reference evidence="8" key="1">
    <citation type="submission" date="2025-08" db="UniProtKB">
        <authorList>
            <consortium name="Ensembl"/>
        </authorList>
    </citation>
    <scope>IDENTIFICATION</scope>
</reference>
<dbReference type="InterPro" id="IPR000194">
    <property type="entry name" value="ATPase_F1/V1/A1_a/bsu_nucl-bd"/>
</dbReference>